<reference evidence="1" key="1">
    <citation type="submission" date="2018-02" db="EMBL/GenBank/DDBJ databases">
        <title>Rhizophora mucronata_Transcriptome.</title>
        <authorList>
            <person name="Meera S.P."/>
            <person name="Sreeshan A."/>
            <person name="Augustine A."/>
        </authorList>
    </citation>
    <scope>NUCLEOTIDE SEQUENCE</scope>
    <source>
        <tissue evidence="1">Leaf</tissue>
    </source>
</reference>
<proteinExistence type="predicted"/>
<evidence type="ECO:0000313" key="1">
    <source>
        <dbReference type="EMBL" id="MBX04291.1"/>
    </source>
</evidence>
<protein>
    <submittedName>
        <fullName evidence="1">Protein FAR-RED ELONGATED HYPOCOTYL 3</fullName>
    </submittedName>
</protein>
<dbReference type="AlphaFoldDB" id="A0A2P2KF12"/>
<name>A0A2P2KF12_RHIMU</name>
<sequence>MHALLSTIITIMTRCY</sequence>
<organism evidence="1">
    <name type="scientific">Rhizophora mucronata</name>
    <name type="common">Asiatic mangrove</name>
    <dbReference type="NCBI Taxonomy" id="61149"/>
    <lineage>
        <taxon>Eukaryota</taxon>
        <taxon>Viridiplantae</taxon>
        <taxon>Streptophyta</taxon>
        <taxon>Embryophyta</taxon>
        <taxon>Tracheophyta</taxon>
        <taxon>Spermatophyta</taxon>
        <taxon>Magnoliopsida</taxon>
        <taxon>eudicotyledons</taxon>
        <taxon>Gunneridae</taxon>
        <taxon>Pentapetalae</taxon>
        <taxon>rosids</taxon>
        <taxon>fabids</taxon>
        <taxon>Malpighiales</taxon>
        <taxon>Rhizophoraceae</taxon>
        <taxon>Rhizophora</taxon>
    </lineage>
</organism>
<dbReference type="EMBL" id="GGEC01023807">
    <property type="protein sequence ID" value="MBX04291.1"/>
    <property type="molecule type" value="Transcribed_RNA"/>
</dbReference>
<accession>A0A2P2KF12</accession>